<gene>
    <name evidence="1" type="ORF">CWD84_12440</name>
</gene>
<dbReference type="EMBL" id="CP025001">
    <property type="protein sequence ID" value="AUJ77561.1"/>
    <property type="molecule type" value="Genomic_DNA"/>
</dbReference>
<dbReference type="Proteomes" id="UP000234366">
    <property type="component" value="Chromosome"/>
</dbReference>
<organism evidence="1 2">
    <name type="scientific">Bacillus siamensis</name>
    <dbReference type="NCBI Taxonomy" id="659243"/>
    <lineage>
        <taxon>Bacteria</taxon>
        <taxon>Bacillati</taxon>
        <taxon>Bacillota</taxon>
        <taxon>Bacilli</taxon>
        <taxon>Bacillales</taxon>
        <taxon>Bacillaceae</taxon>
        <taxon>Bacillus</taxon>
        <taxon>Bacillus amyloliquefaciens group</taxon>
    </lineage>
</organism>
<name>A0AAI8N0G4_9BACI</name>
<dbReference type="AlphaFoldDB" id="A0AAI8N0G4"/>
<keyword evidence="2" id="KW-1185">Reference proteome</keyword>
<accession>A0AAI8N0G4</accession>
<dbReference type="RefSeq" id="WP_101605475.1">
    <property type="nucleotide sequence ID" value="NZ_CP025001.1"/>
</dbReference>
<reference evidence="1 2" key="1">
    <citation type="submission" date="2017-11" db="EMBL/GenBank/DDBJ databases">
        <title>Genome sequence and genome mining of multiple bioactive secondary metabolites from a deep sea-derived Bacillus siamensis SCSIO 05746.</title>
        <authorList>
            <person name="Pan H.-Q."/>
            <person name="Ju J.-H."/>
        </authorList>
    </citation>
    <scope>NUCLEOTIDE SEQUENCE [LARGE SCALE GENOMIC DNA]</scope>
    <source>
        <strain evidence="1 2">SCSIO 05746</strain>
    </source>
</reference>
<evidence type="ECO:0000313" key="1">
    <source>
        <dbReference type="EMBL" id="AUJ77561.1"/>
    </source>
</evidence>
<sequence>MADITTKPNPIQRNSSDVAVELTQLHVEQFGLENKDDLANIYAKYYAVAHLLKTNPVSKFLPEEIRNNLKK</sequence>
<proteinExistence type="predicted"/>
<dbReference type="KEGG" id="bsia:CWD84_12440"/>
<protein>
    <submittedName>
        <fullName evidence="1">Uncharacterized protein</fullName>
    </submittedName>
</protein>
<evidence type="ECO:0000313" key="2">
    <source>
        <dbReference type="Proteomes" id="UP000234366"/>
    </source>
</evidence>